<dbReference type="Pfam" id="PF00355">
    <property type="entry name" value="Rieske"/>
    <property type="match status" value="1"/>
</dbReference>
<evidence type="ECO:0000256" key="7">
    <source>
        <dbReference type="SAM" id="MobiDB-lite"/>
    </source>
</evidence>
<dbReference type="PANTHER" id="PTHR43756">
    <property type="entry name" value="CHOLINE MONOOXYGENASE, CHLOROPLASTIC"/>
    <property type="match status" value="1"/>
</dbReference>
<evidence type="ECO:0000256" key="5">
    <source>
        <dbReference type="ARBA" id="ARBA00023004"/>
    </source>
</evidence>
<gene>
    <name evidence="9" type="ORF">GCM10009544_59650</name>
</gene>
<evidence type="ECO:0000313" key="9">
    <source>
        <dbReference type="EMBL" id="GAA0490857.1"/>
    </source>
</evidence>
<dbReference type="InterPro" id="IPR015879">
    <property type="entry name" value="Ring_hydroxy_dOase_asu_C_dom"/>
</dbReference>
<keyword evidence="6" id="KW-0411">Iron-sulfur</keyword>
<evidence type="ECO:0000256" key="6">
    <source>
        <dbReference type="ARBA" id="ARBA00023014"/>
    </source>
</evidence>
<dbReference type="InterPro" id="IPR036922">
    <property type="entry name" value="Rieske_2Fe-2S_sf"/>
</dbReference>
<dbReference type="Gene3D" id="2.102.10.10">
    <property type="entry name" value="Rieske [2Fe-2S] iron-sulphur domain"/>
    <property type="match status" value="1"/>
</dbReference>
<feature type="region of interest" description="Disordered" evidence="7">
    <location>
        <begin position="243"/>
        <end position="270"/>
    </location>
</feature>
<feature type="domain" description="Rieske" evidence="8">
    <location>
        <begin position="35"/>
        <end position="150"/>
    </location>
</feature>
<sequence>MSALPLEQGETLPPAAYTSPEMYAHETERVFAREWLCVARAEDLPEPGSYLRLDVLGTPLVITRDEDGDLHALSRVCRHRFMDVLPPETTPRQGTLRRLTCPYHTWTYRLNGRFAGRLAGAPLMKEVDFDSGSCRLPAHRVEVWHGFVFLNLDPDAASPAAELAGLDRVLSSHRLADWESVATQTWTDVPANWKVAVENGSENYHHMGTHAATLEPYLPGRDTRVDACDGRWFTMFTPFSDFSRAPAPGGTGPGEEPGPATGQGASSDPPGMLIAGIFPQTVLAVVPDNAVWIRWMPTGPTTHDTTITLLVPPGVRQAPGFEEYLPQLREQVNRIQEEDLVAVRGVQRGLSSRPAPSHGRFSHLERPLWQFQRYLADKLL</sequence>
<reference evidence="10" key="1">
    <citation type="journal article" date="2019" name="Int. J. Syst. Evol. Microbiol.">
        <title>The Global Catalogue of Microorganisms (GCM) 10K type strain sequencing project: providing services to taxonomists for standard genome sequencing and annotation.</title>
        <authorList>
            <consortium name="The Broad Institute Genomics Platform"/>
            <consortium name="The Broad Institute Genome Sequencing Center for Infectious Disease"/>
            <person name="Wu L."/>
            <person name="Ma J."/>
        </authorList>
    </citation>
    <scope>NUCLEOTIDE SEQUENCE [LARGE SCALE GENOMIC DNA]</scope>
    <source>
        <strain evidence="10">JCM 10649</strain>
    </source>
</reference>
<dbReference type="PROSITE" id="PS51296">
    <property type="entry name" value="RIESKE"/>
    <property type="match status" value="1"/>
</dbReference>
<keyword evidence="4" id="KW-0560">Oxidoreductase</keyword>
<organism evidence="9 10">
    <name type="scientific">Streptomyces stramineus</name>
    <dbReference type="NCBI Taxonomy" id="173861"/>
    <lineage>
        <taxon>Bacteria</taxon>
        <taxon>Bacillati</taxon>
        <taxon>Actinomycetota</taxon>
        <taxon>Actinomycetes</taxon>
        <taxon>Kitasatosporales</taxon>
        <taxon>Streptomycetaceae</taxon>
        <taxon>Streptomyces</taxon>
    </lineage>
</organism>
<keyword evidence="9" id="KW-0223">Dioxygenase</keyword>
<evidence type="ECO:0000259" key="8">
    <source>
        <dbReference type="PROSITE" id="PS51296"/>
    </source>
</evidence>
<dbReference type="InterPro" id="IPR001663">
    <property type="entry name" value="Rng_hydr_dOase-A"/>
</dbReference>
<keyword evidence="3" id="KW-0479">Metal-binding</keyword>
<accession>A0ABP3L0U4</accession>
<keyword evidence="10" id="KW-1185">Reference proteome</keyword>
<dbReference type="InterPro" id="IPR017941">
    <property type="entry name" value="Rieske_2Fe-2S"/>
</dbReference>
<evidence type="ECO:0000256" key="3">
    <source>
        <dbReference type="ARBA" id="ARBA00022723"/>
    </source>
</evidence>
<evidence type="ECO:0000313" key="10">
    <source>
        <dbReference type="Proteomes" id="UP001499895"/>
    </source>
</evidence>
<dbReference type="SUPFAM" id="SSF50022">
    <property type="entry name" value="ISP domain"/>
    <property type="match status" value="1"/>
</dbReference>
<dbReference type="PRINTS" id="PR00090">
    <property type="entry name" value="RNGDIOXGNASE"/>
</dbReference>
<dbReference type="Gene3D" id="3.90.380.10">
    <property type="entry name" value="Naphthalene 1,2-dioxygenase Alpha Subunit, Chain A, domain 1"/>
    <property type="match status" value="1"/>
</dbReference>
<comment type="caution">
    <text evidence="9">The sequence shown here is derived from an EMBL/GenBank/DDBJ whole genome shotgun (WGS) entry which is preliminary data.</text>
</comment>
<dbReference type="GO" id="GO:0051213">
    <property type="term" value="F:dioxygenase activity"/>
    <property type="evidence" value="ECO:0007669"/>
    <property type="project" value="UniProtKB-KW"/>
</dbReference>
<dbReference type="Pfam" id="PF00848">
    <property type="entry name" value="Ring_hydroxyl_A"/>
    <property type="match status" value="1"/>
</dbReference>
<evidence type="ECO:0000256" key="4">
    <source>
        <dbReference type="ARBA" id="ARBA00023002"/>
    </source>
</evidence>
<evidence type="ECO:0000256" key="1">
    <source>
        <dbReference type="ARBA" id="ARBA00001962"/>
    </source>
</evidence>
<proteinExistence type="predicted"/>
<dbReference type="Proteomes" id="UP001499895">
    <property type="component" value="Unassembled WGS sequence"/>
</dbReference>
<dbReference type="PANTHER" id="PTHR43756:SF5">
    <property type="entry name" value="CHOLINE MONOOXYGENASE, CHLOROPLASTIC"/>
    <property type="match status" value="1"/>
</dbReference>
<dbReference type="RefSeq" id="WP_344096765.1">
    <property type="nucleotide sequence ID" value="NZ_BAAAHB010000118.1"/>
</dbReference>
<keyword evidence="2" id="KW-0001">2Fe-2S</keyword>
<keyword evidence="5" id="KW-0408">Iron</keyword>
<comment type="cofactor">
    <cofactor evidence="1">
        <name>Fe cation</name>
        <dbReference type="ChEBI" id="CHEBI:24875"/>
    </cofactor>
</comment>
<dbReference type="SUPFAM" id="SSF55961">
    <property type="entry name" value="Bet v1-like"/>
    <property type="match status" value="1"/>
</dbReference>
<evidence type="ECO:0000256" key="2">
    <source>
        <dbReference type="ARBA" id="ARBA00022714"/>
    </source>
</evidence>
<name>A0ABP3L0U4_9ACTN</name>
<protein>
    <submittedName>
        <fullName evidence="9">Aromatic ring-hydroxylating dioxygenase subunit alpha</fullName>
    </submittedName>
</protein>
<dbReference type="EMBL" id="BAAAHB010000118">
    <property type="protein sequence ID" value="GAA0490857.1"/>
    <property type="molecule type" value="Genomic_DNA"/>
</dbReference>
<dbReference type="CDD" id="cd03469">
    <property type="entry name" value="Rieske_RO_Alpha_N"/>
    <property type="match status" value="1"/>
</dbReference>